<protein>
    <submittedName>
        <fullName evidence="2">UDP-galactose transporter</fullName>
    </submittedName>
</protein>
<accession>A0AC35TGB6</accession>
<proteinExistence type="predicted"/>
<evidence type="ECO:0000313" key="1">
    <source>
        <dbReference type="Proteomes" id="UP000095286"/>
    </source>
</evidence>
<sequence length="370" mass="41450">MASVQESKKNIDIDGGWKDSFIKNLLTPKALSLIFFVFYGTFSVCMLRFVRFRDVPVMYTAASALFIGEIVKGTFSIYFLILQTKSLTATAQTLYTETFINYTECIKSTIPALCYVLQNLLYYYAISYLDATLLLVTEQIRILTTACFATTILHKKLSNIQWMSMVVLIIGIIFMQWQASEGAAKSEEVTNGTDVVTTTHYYPIPNPLKISPTIIGLIMVLIGSVLSGFTGIYLEKMYKDNLMSVWVRNLHLAMFSIPMLVVAALITDFKQIMAGGFFNGFDYWVLTVSVVFGIHGILIALILKYASTILKCFATGFVIALTTIVSIFLFDKHISYLFVIGTCIVLSSVFLYSNFPYIQPKQKGENISGV</sequence>
<reference evidence="2" key="1">
    <citation type="submission" date="2016-11" db="UniProtKB">
        <authorList>
            <consortium name="WormBaseParasite"/>
        </authorList>
    </citation>
    <scope>IDENTIFICATION</scope>
    <source>
        <strain evidence="2">KR3021</strain>
    </source>
</reference>
<evidence type="ECO:0000313" key="2">
    <source>
        <dbReference type="WBParaSite" id="RSKR_0000032900.1"/>
    </source>
</evidence>
<name>A0AC35TGB6_9BILA</name>
<dbReference type="Proteomes" id="UP000095286">
    <property type="component" value="Unplaced"/>
</dbReference>
<dbReference type="WBParaSite" id="RSKR_0000032900.1">
    <property type="protein sequence ID" value="RSKR_0000032900.1"/>
    <property type="gene ID" value="RSKR_0000032900"/>
</dbReference>
<organism evidence="1 2">
    <name type="scientific">Rhabditophanes sp. KR3021</name>
    <dbReference type="NCBI Taxonomy" id="114890"/>
    <lineage>
        <taxon>Eukaryota</taxon>
        <taxon>Metazoa</taxon>
        <taxon>Ecdysozoa</taxon>
        <taxon>Nematoda</taxon>
        <taxon>Chromadorea</taxon>
        <taxon>Rhabditida</taxon>
        <taxon>Tylenchina</taxon>
        <taxon>Panagrolaimomorpha</taxon>
        <taxon>Strongyloidoidea</taxon>
        <taxon>Alloionematidae</taxon>
        <taxon>Rhabditophanes</taxon>
    </lineage>
</organism>